<proteinExistence type="predicted"/>
<protein>
    <submittedName>
        <fullName evidence="1">Uncharacterized protein</fullName>
    </submittedName>
</protein>
<accession>A0A1C2DHH9</accession>
<comment type="caution">
    <text evidence="1">The sequence shown here is derived from an EMBL/GenBank/DDBJ whole genome shotgun (WGS) entry which is preliminary data.</text>
</comment>
<organism evidence="1 2">
    <name type="scientific">Pseudomonas graminis</name>
    <dbReference type="NCBI Taxonomy" id="158627"/>
    <lineage>
        <taxon>Bacteria</taxon>
        <taxon>Pseudomonadati</taxon>
        <taxon>Pseudomonadota</taxon>
        <taxon>Gammaproteobacteria</taxon>
        <taxon>Pseudomonadales</taxon>
        <taxon>Pseudomonadaceae</taxon>
        <taxon>Pseudomonas</taxon>
    </lineage>
</organism>
<dbReference type="AlphaFoldDB" id="A0A1C2DHH9"/>
<gene>
    <name evidence="1" type="ORF">BBI10_22025</name>
</gene>
<dbReference type="EMBL" id="MDEN01000068">
    <property type="protein sequence ID" value="OCX14211.1"/>
    <property type="molecule type" value="Genomic_DNA"/>
</dbReference>
<dbReference type="OrthoDB" id="7004159at2"/>
<reference evidence="1 2" key="1">
    <citation type="submission" date="2016-08" db="EMBL/GenBank/DDBJ databases">
        <title>Whole genome sequence of Pseudomonas graminis strain UASWS1507, a potential biological control agent for agriculture.</title>
        <authorList>
            <person name="Crovadore J."/>
            <person name="Calmin G."/>
            <person name="Chablais R."/>
            <person name="Cochard B."/>
            <person name="Lefort F."/>
        </authorList>
    </citation>
    <scope>NUCLEOTIDE SEQUENCE [LARGE SCALE GENOMIC DNA]</scope>
    <source>
        <strain evidence="1 2">UASWS1507</strain>
    </source>
</reference>
<dbReference type="RefSeq" id="WP_065991716.1">
    <property type="nucleotide sequence ID" value="NZ_MDEN01000068.1"/>
</dbReference>
<sequence length="72" mass="8061">MTRDTKDTVYCNVQMPIAKGRELILLVAELRASGSHPGLGAVFEEIQYELDSSIEFVEEQIRCEGGLGRRPH</sequence>
<evidence type="ECO:0000313" key="2">
    <source>
        <dbReference type="Proteomes" id="UP000095143"/>
    </source>
</evidence>
<dbReference type="Proteomes" id="UP000095143">
    <property type="component" value="Unassembled WGS sequence"/>
</dbReference>
<evidence type="ECO:0000313" key="1">
    <source>
        <dbReference type="EMBL" id="OCX14211.1"/>
    </source>
</evidence>
<name>A0A1C2DHH9_9PSED</name>